<dbReference type="Proteomes" id="UP000789833">
    <property type="component" value="Unassembled WGS sequence"/>
</dbReference>
<comment type="caution">
    <text evidence="1">The sequence shown here is derived from an EMBL/GenBank/DDBJ whole genome shotgun (WGS) entry which is preliminary data.</text>
</comment>
<organism evidence="1 2">
    <name type="scientific">Sutcliffiella rhizosphaerae</name>
    <dbReference type="NCBI Taxonomy" id="2880967"/>
    <lineage>
        <taxon>Bacteria</taxon>
        <taxon>Bacillati</taxon>
        <taxon>Bacillota</taxon>
        <taxon>Bacilli</taxon>
        <taxon>Bacillales</taxon>
        <taxon>Bacillaceae</taxon>
        <taxon>Sutcliffiella</taxon>
    </lineage>
</organism>
<dbReference type="RefSeq" id="WP_230500521.1">
    <property type="nucleotide sequence ID" value="NZ_CAKJTJ010000005.1"/>
</dbReference>
<accession>A0ABM8YKY8</accession>
<name>A0ABM8YKY8_9BACI</name>
<proteinExistence type="predicted"/>
<evidence type="ECO:0000313" key="2">
    <source>
        <dbReference type="Proteomes" id="UP000789833"/>
    </source>
</evidence>
<reference evidence="1 2" key="1">
    <citation type="submission" date="2021-10" db="EMBL/GenBank/DDBJ databases">
        <authorList>
            <person name="Criscuolo A."/>
        </authorList>
    </citation>
    <scope>NUCLEOTIDE SEQUENCE [LARGE SCALE GENOMIC DNA]</scope>
    <source>
        <strain evidence="2">CIP 111883</strain>
    </source>
</reference>
<keyword evidence="2" id="KW-1185">Reference proteome</keyword>
<dbReference type="EMBL" id="CAKJTJ010000005">
    <property type="protein sequence ID" value="CAG9620605.1"/>
    <property type="molecule type" value="Genomic_DNA"/>
</dbReference>
<evidence type="ECO:0000313" key="1">
    <source>
        <dbReference type="EMBL" id="CAG9620605.1"/>
    </source>
</evidence>
<protein>
    <submittedName>
        <fullName evidence="1">Uncharacterized protein</fullName>
    </submittedName>
</protein>
<sequence>MQEKQVELEKMNAYAIDLVQMIVKDSCSIKDDKLKIAFENVARAMIDMTNIHLKKEKGSQETLKTTLSKMKIAHNCIYVSNKTISK</sequence>
<gene>
    <name evidence="1" type="ORF">BACCIP111883_01374</name>
</gene>